<gene>
    <name evidence="1" type="ORF">M2325_001274</name>
</gene>
<protein>
    <submittedName>
        <fullName evidence="1">Uncharacterized protein</fullName>
    </submittedName>
</protein>
<proteinExistence type="predicted"/>
<evidence type="ECO:0000313" key="1">
    <source>
        <dbReference type="EMBL" id="MCS3922578.1"/>
    </source>
</evidence>
<sequence length="74" mass="8575">MILPNKSLLLKYSILGLGSKILIELNNPQTISSLRDNTKKYEELKPFDKFILTLDFLYMINAIEYKDGIIKKVI</sequence>
<dbReference type="EMBL" id="JANUCQ010000003">
    <property type="protein sequence ID" value="MCS3922578.1"/>
    <property type="molecule type" value="Genomic_DNA"/>
</dbReference>
<accession>A0ABT2EX99</accession>
<dbReference type="RefSeq" id="WP_259052155.1">
    <property type="nucleotide sequence ID" value="NZ_JANUCQ010000003.1"/>
</dbReference>
<name>A0ABT2EX99_METVO</name>
<organism evidence="1 2">
    <name type="scientific">Methanococcus voltae PS</name>
    <dbReference type="NCBI Taxonomy" id="523842"/>
    <lineage>
        <taxon>Archaea</taxon>
        <taxon>Methanobacteriati</taxon>
        <taxon>Methanobacteriota</taxon>
        <taxon>Methanomada group</taxon>
        <taxon>Methanococci</taxon>
        <taxon>Methanococcales</taxon>
        <taxon>Methanococcaceae</taxon>
        <taxon>Methanococcus</taxon>
    </lineage>
</organism>
<dbReference type="Pfam" id="PF20293">
    <property type="entry name" value="MC6"/>
    <property type="match status" value="1"/>
</dbReference>
<reference evidence="1" key="1">
    <citation type="submission" date="2022-08" db="EMBL/GenBank/DDBJ databases">
        <title>Genomic Encyclopedia of Type Strains, Phase V (KMG-V): Genome sequencing to study the core and pangenomes of soil and plant-associated prokaryotes.</title>
        <authorList>
            <person name="Whitman W."/>
        </authorList>
    </citation>
    <scope>NUCLEOTIDE SEQUENCE</scope>
    <source>
        <strain evidence="1">PS</strain>
    </source>
</reference>
<dbReference type="Proteomes" id="UP001140258">
    <property type="component" value="Unassembled WGS sequence"/>
</dbReference>
<keyword evidence="2" id="KW-1185">Reference proteome</keyword>
<comment type="caution">
    <text evidence="1">The sequence shown here is derived from an EMBL/GenBank/DDBJ whole genome shotgun (WGS) entry which is preliminary data.</text>
</comment>
<evidence type="ECO:0000313" key="2">
    <source>
        <dbReference type="Proteomes" id="UP001140258"/>
    </source>
</evidence>
<dbReference type="InterPro" id="IPR046897">
    <property type="entry name" value="ABC-3C_MC6"/>
</dbReference>